<evidence type="ECO:0000256" key="2">
    <source>
        <dbReference type="SAM" id="SignalP"/>
    </source>
</evidence>
<dbReference type="GeneID" id="7445474"/>
<evidence type="ECO:0000256" key="1">
    <source>
        <dbReference type="SAM" id="MobiDB-lite"/>
    </source>
</evidence>
<gene>
    <name evidence="3" type="ORF">THAPSDRAFT_21087</name>
</gene>
<dbReference type="HOGENOM" id="CLU_2019879_0_0_1"/>
<reference evidence="3 4" key="1">
    <citation type="journal article" date="2004" name="Science">
        <title>The genome of the diatom Thalassiosira pseudonana: ecology, evolution, and metabolism.</title>
        <authorList>
            <person name="Armbrust E.V."/>
            <person name="Berges J.A."/>
            <person name="Bowler C."/>
            <person name="Green B.R."/>
            <person name="Martinez D."/>
            <person name="Putnam N.H."/>
            <person name="Zhou S."/>
            <person name="Allen A.E."/>
            <person name="Apt K.E."/>
            <person name="Bechner M."/>
            <person name="Brzezinski M.A."/>
            <person name="Chaal B.K."/>
            <person name="Chiovitti A."/>
            <person name="Davis A.K."/>
            <person name="Demarest M.S."/>
            <person name="Detter J.C."/>
            <person name="Glavina T."/>
            <person name="Goodstein D."/>
            <person name="Hadi M.Z."/>
            <person name="Hellsten U."/>
            <person name="Hildebrand M."/>
            <person name="Jenkins B.D."/>
            <person name="Jurka J."/>
            <person name="Kapitonov V.V."/>
            <person name="Kroger N."/>
            <person name="Lau W.W."/>
            <person name="Lane T.W."/>
            <person name="Larimer F.W."/>
            <person name="Lippmeier J.C."/>
            <person name="Lucas S."/>
            <person name="Medina M."/>
            <person name="Montsant A."/>
            <person name="Obornik M."/>
            <person name="Parker M.S."/>
            <person name="Palenik B."/>
            <person name="Pazour G.J."/>
            <person name="Richardson P.M."/>
            <person name="Rynearson T.A."/>
            <person name="Saito M.A."/>
            <person name="Schwartz D.C."/>
            <person name="Thamatrakoln K."/>
            <person name="Valentin K."/>
            <person name="Vardi A."/>
            <person name="Wilkerson F.P."/>
            <person name="Rokhsar D.S."/>
        </authorList>
    </citation>
    <scope>NUCLEOTIDE SEQUENCE [LARGE SCALE GENOMIC DNA]</scope>
    <source>
        <strain evidence="3 4">CCMP1335</strain>
    </source>
</reference>
<dbReference type="RefSeq" id="XP_002286502.1">
    <property type="nucleotide sequence ID" value="XM_002286466.1"/>
</dbReference>
<feature type="compositionally biased region" description="Polar residues" evidence="1">
    <location>
        <begin position="86"/>
        <end position="100"/>
    </location>
</feature>
<feature type="signal peptide" evidence="2">
    <location>
        <begin position="1"/>
        <end position="21"/>
    </location>
</feature>
<proteinExistence type="predicted"/>
<dbReference type="PaxDb" id="35128-Thaps21087"/>
<protein>
    <submittedName>
        <fullName evidence="3">Uncharacterized protein</fullName>
    </submittedName>
</protein>
<feature type="region of interest" description="Disordered" evidence="1">
    <location>
        <begin position="63"/>
        <end position="123"/>
    </location>
</feature>
<organism evidence="3 4">
    <name type="scientific">Thalassiosira pseudonana</name>
    <name type="common">Marine diatom</name>
    <name type="synonym">Cyclotella nana</name>
    <dbReference type="NCBI Taxonomy" id="35128"/>
    <lineage>
        <taxon>Eukaryota</taxon>
        <taxon>Sar</taxon>
        <taxon>Stramenopiles</taxon>
        <taxon>Ochrophyta</taxon>
        <taxon>Bacillariophyta</taxon>
        <taxon>Coscinodiscophyceae</taxon>
        <taxon>Thalassiosirophycidae</taxon>
        <taxon>Thalassiosirales</taxon>
        <taxon>Thalassiosiraceae</taxon>
        <taxon>Thalassiosira</taxon>
    </lineage>
</organism>
<name>B8BSL0_THAPS</name>
<evidence type="ECO:0000313" key="4">
    <source>
        <dbReference type="Proteomes" id="UP000001449"/>
    </source>
</evidence>
<dbReference type="KEGG" id="tps:THAPSDRAFT_21087"/>
<keyword evidence="2" id="KW-0732">Signal</keyword>
<reference evidence="3 4" key="2">
    <citation type="journal article" date="2008" name="Nature">
        <title>The Phaeodactylum genome reveals the evolutionary history of diatom genomes.</title>
        <authorList>
            <person name="Bowler C."/>
            <person name="Allen A.E."/>
            <person name="Badger J.H."/>
            <person name="Grimwood J."/>
            <person name="Jabbari K."/>
            <person name="Kuo A."/>
            <person name="Maheswari U."/>
            <person name="Martens C."/>
            <person name="Maumus F."/>
            <person name="Otillar R.P."/>
            <person name="Rayko E."/>
            <person name="Salamov A."/>
            <person name="Vandepoele K."/>
            <person name="Beszteri B."/>
            <person name="Gruber A."/>
            <person name="Heijde M."/>
            <person name="Katinka M."/>
            <person name="Mock T."/>
            <person name="Valentin K."/>
            <person name="Verret F."/>
            <person name="Berges J.A."/>
            <person name="Brownlee C."/>
            <person name="Cadoret J.P."/>
            <person name="Chiovitti A."/>
            <person name="Choi C.J."/>
            <person name="Coesel S."/>
            <person name="De Martino A."/>
            <person name="Detter J.C."/>
            <person name="Durkin C."/>
            <person name="Falciatore A."/>
            <person name="Fournet J."/>
            <person name="Haruta M."/>
            <person name="Huysman M.J."/>
            <person name="Jenkins B.D."/>
            <person name="Jiroutova K."/>
            <person name="Jorgensen R.E."/>
            <person name="Joubert Y."/>
            <person name="Kaplan A."/>
            <person name="Kroger N."/>
            <person name="Kroth P.G."/>
            <person name="La Roche J."/>
            <person name="Lindquist E."/>
            <person name="Lommer M."/>
            <person name="Martin-Jezequel V."/>
            <person name="Lopez P.J."/>
            <person name="Lucas S."/>
            <person name="Mangogna M."/>
            <person name="McGinnis K."/>
            <person name="Medlin L.K."/>
            <person name="Montsant A."/>
            <person name="Oudot-Le Secq M.P."/>
            <person name="Napoli C."/>
            <person name="Obornik M."/>
            <person name="Parker M.S."/>
            <person name="Petit J.L."/>
            <person name="Porcel B.M."/>
            <person name="Poulsen N."/>
            <person name="Robison M."/>
            <person name="Rychlewski L."/>
            <person name="Rynearson T.A."/>
            <person name="Schmutz J."/>
            <person name="Shapiro H."/>
            <person name="Siaut M."/>
            <person name="Stanley M."/>
            <person name="Sussman M.R."/>
            <person name="Taylor A.R."/>
            <person name="Vardi A."/>
            <person name="von Dassow P."/>
            <person name="Vyverman W."/>
            <person name="Willis A."/>
            <person name="Wyrwicz L.S."/>
            <person name="Rokhsar D.S."/>
            <person name="Weissenbach J."/>
            <person name="Armbrust E.V."/>
            <person name="Green B.R."/>
            <person name="Van de Peer Y."/>
            <person name="Grigoriev I.V."/>
        </authorList>
    </citation>
    <scope>NUCLEOTIDE SEQUENCE [LARGE SCALE GENOMIC DNA]</scope>
    <source>
        <strain evidence="3 4">CCMP1335</strain>
    </source>
</reference>
<dbReference type="InParanoid" id="B8BSL0"/>
<feature type="chain" id="PRO_5002868562" evidence="2">
    <location>
        <begin position="22"/>
        <end position="123"/>
    </location>
</feature>
<dbReference type="EMBL" id="CM000638">
    <property type="protein sequence ID" value="EED96143.1"/>
    <property type="molecule type" value="Genomic_DNA"/>
</dbReference>
<keyword evidence="4" id="KW-1185">Reference proteome</keyword>
<evidence type="ECO:0000313" key="3">
    <source>
        <dbReference type="EMBL" id="EED96143.1"/>
    </source>
</evidence>
<dbReference type="Proteomes" id="UP000001449">
    <property type="component" value="Chromosome 1"/>
</dbReference>
<dbReference type="AlphaFoldDB" id="B8BSL0"/>
<accession>B8BSL0</accession>
<sequence>MMKSLMSLLLLSVTVVGVCSSSSIDIDETMTVGGTERGAAVVGAAGAGTVEEEVMHGVVGLGMTETTNDMEAKVGRREAKADKSEPPTSSPTTIQQQLLQMQPRPIDIHPGLLRPKNKNKYGN</sequence>
<feature type="compositionally biased region" description="Basic and acidic residues" evidence="1">
    <location>
        <begin position="70"/>
        <end position="85"/>
    </location>
</feature>